<dbReference type="OrthoDB" id="427950at2759"/>
<name>A0A6S7FMA4_PARCT</name>
<dbReference type="Pfam" id="PF13202">
    <property type="entry name" value="EF-hand_5"/>
    <property type="match status" value="2"/>
</dbReference>
<protein>
    <submittedName>
        <fullName evidence="4">Sarcoplasmic calcium-binding</fullName>
    </submittedName>
</protein>
<dbReference type="Pfam" id="PF13833">
    <property type="entry name" value="EF-hand_8"/>
    <property type="match status" value="1"/>
</dbReference>
<sequence>MNPSDSQIAFRLRKLRTIFTRFDMDKDGYMSKEDFELMAKKLNELSNATGEQAESRRKAFMHCADIFGFTPGVKTLREEAVKNMNEVMLKLSLEEQRAMSDNILNPIFDAMDLDQNGNISLDEYKTYTQVLALDLSDEDKVKSFNLIDANQDGQISREEFLKAAFEYLCKFEENEFSKVFYGPLVP</sequence>
<dbReference type="InterPro" id="IPR011992">
    <property type="entry name" value="EF-hand-dom_pair"/>
</dbReference>
<gene>
    <name evidence="4" type="ORF">PACLA_8A017904</name>
</gene>
<keyword evidence="1" id="KW-0479">Metal-binding</keyword>
<evidence type="ECO:0000313" key="5">
    <source>
        <dbReference type="Proteomes" id="UP001152795"/>
    </source>
</evidence>
<dbReference type="GO" id="GO:0005509">
    <property type="term" value="F:calcium ion binding"/>
    <property type="evidence" value="ECO:0007669"/>
    <property type="project" value="InterPro"/>
</dbReference>
<comment type="caution">
    <text evidence="4">The sequence shown here is derived from an EMBL/GenBank/DDBJ whole genome shotgun (WGS) entry which is preliminary data.</text>
</comment>
<dbReference type="PROSITE" id="PS00018">
    <property type="entry name" value="EF_HAND_1"/>
    <property type="match status" value="3"/>
</dbReference>
<accession>A0A6S7FMA4</accession>
<evidence type="ECO:0000256" key="1">
    <source>
        <dbReference type="ARBA" id="ARBA00022723"/>
    </source>
</evidence>
<evidence type="ECO:0000256" key="3">
    <source>
        <dbReference type="ARBA" id="ARBA00022837"/>
    </source>
</evidence>
<dbReference type="EMBL" id="CACRXK020000027">
    <property type="protein sequence ID" value="CAB3977039.1"/>
    <property type="molecule type" value="Genomic_DNA"/>
</dbReference>
<dbReference type="SMART" id="SM00054">
    <property type="entry name" value="EFh"/>
    <property type="match status" value="3"/>
</dbReference>
<evidence type="ECO:0000313" key="4">
    <source>
        <dbReference type="EMBL" id="CAB3977039.1"/>
    </source>
</evidence>
<keyword evidence="2" id="KW-0677">Repeat</keyword>
<keyword evidence="5" id="KW-1185">Reference proteome</keyword>
<dbReference type="SUPFAM" id="SSF47473">
    <property type="entry name" value="EF-hand"/>
    <property type="match status" value="1"/>
</dbReference>
<dbReference type="CDD" id="cd00051">
    <property type="entry name" value="EFh"/>
    <property type="match status" value="1"/>
</dbReference>
<dbReference type="Proteomes" id="UP001152795">
    <property type="component" value="Unassembled WGS sequence"/>
</dbReference>
<keyword evidence="3" id="KW-0106">Calcium</keyword>
<dbReference type="InterPro" id="IPR018247">
    <property type="entry name" value="EF_Hand_1_Ca_BS"/>
</dbReference>
<organism evidence="4 5">
    <name type="scientific">Paramuricea clavata</name>
    <name type="common">Red gorgonian</name>
    <name type="synonym">Violescent sea-whip</name>
    <dbReference type="NCBI Taxonomy" id="317549"/>
    <lineage>
        <taxon>Eukaryota</taxon>
        <taxon>Metazoa</taxon>
        <taxon>Cnidaria</taxon>
        <taxon>Anthozoa</taxon>
        <taxon>Octocorallia</taxon>
        <taxon>Malacalcyonacea</taxon>
        <taxon>Plexauridae</taxon>
        <taxon>Paramuricea</taxon>
    </lineage>
</organism>
<proteinExistence type="predicted"/>
<dbReference type="InterPro" id="IPR002048">
    <property type="entry name" value="EF_hand_dom"/>
</dbReference>
<reference evidence="4" key="1">
    <citation type="submission" date="2020-04" db="EMBL/GenBank/DDBJ databases">
        <authorList>
            <person name="Alioto T."/>
            <person name="Alioto T."/>
            <person name="Gomez Garrido J."/>
        </authorList>
    </citation>
    <scope>NUCLEOTIDE SEQUENCE</scope>
    <source>
        <strain evidence="4">A484AB</strain>
    </source>
</reference>
<dbReference type="PANTHER" id="PTHR23055">
    <property type="entry name" value="CALCIUM BINDING PROTEINS"/>
    <property type="match status" value="1"/>
</dbReference>
<dbReference type="Gene3D" id="1.10.238.10">
    <property type="entry name" value="EF-hand"/>
    <property type="match status" value="1"/>
</dbReference>
<dbReference type="AlphaFoldDB" id="A0A6S7FMA4"/>
<dbReference type="InterPro" id="IPR028846">
    <property type="entry name" value="Recoverin"/>
</dbReference>
<evidence type="ECO:0000256" key="2">
    <source>
        <dbReference type="ARBA" id="ARBA00022737"/>
    </source>
</evidence>
<dbReference type="PROSITE" id="PS50222">
    <property type="entry name" value="EF_HAND_2"/>
    <property type="match status" value="3"/>
</dbReference>